<feature type="transmembrane region" description="Helical" evidence="1">
    <location>
        <begin position="20"/>
        <end position="47"/>
    </location>
</feature>
<sequence>MRRDAASEESRRPTAVSRQLVALVLTYGVGAVLLFLPLGLTIEGIGIANTYAGNPDPTSRGHVDEAILQAALAGSLGVLVLIGCAIVAGGIALRARRNVLVATLGGVILMVLVTLPFSWLLVRPVGGVWLA</sequence>
<keyword evidence="3" id="KW-1185">Reference proteome</keyword>
<dbReference type="KEGG" id="agf:ET445_00790"/>
<accession>A0A4P6F8K4</accession>
<proteinExistence type="predicted"/>
<keyword evidence="1" id="KW-0472">Membrane</keyword>
<evidence type="ECO:0000256" key="1">
    <source>
        <dbReference type="SAM" id="Phobius"/>
    </source>
</evidence>
<name>A0A4P6F8K4_9MICO</name>
<evidence type="ECO:0000313" key="3">
    <source>
        <dbReference type="Proteomes" id="UP000291259"/>
    </source>
</evidence>
<dbReference type="Proteomes" id="UP000291259">
    <property type="component" value="Chromosome"/>
</dbReference>
<dbReference type="RefSeq" id="WP_129187947.1">
    <property type="nucleotide sequence ID" value="NZ_CP035491.1"/>
</dbReference>
<feature type="transmembrane region" description="Helical" evidence="1">
    <location>
        <begin position="99"/>
        <end position="122"/>
    </location>
</feature>
<feature type="transmembrane region" description="Helical" evidence="1">
    <location>
        <begin position="67"/>
        <end position="92"/>
    </location>
</feature>
<keyword evidence="1" id="KW-0812">Transmembrane</keyword>
<reference evidence="2 3" key="1">
    <citation type="submission" date="2019-01" db="EMBL/GenBank/DDBJ databases">
        <title>Genome sequencing of strain FW100M-8.</title>
        <authorList>
            <person name="Heo J."/>
            <person name="Kim S.-J."/>
            <person name="Kim J.-S."/>
            <person name="Hong S.-B."/>
            <person name="Kwon S.-W."/>
        </authorList>
    </citation>
    <scope>NUCLEOTIDE SEQUENCE [LARGE SCALE GENOMIC DNA]</scope>
    <source>
        <strain evidence="2 3">FW100M-8</strain>
    </source>
</reference>
<dbReference type="AlphaFoldDB" id="A0A4P6F8K4"/>
<gene>
    <name evidence="2" type="ORF">ET445_00790</name>
</gene>
<organism evidence="2 3">
    <name type="scientific">Agromyces protaetiae</name>
    <dbReference type="NCBI Taxonomy" id="2509455"/>
    <lineage>
        <taxon>Bacteria</taxon>
        <taxon>Bacillati</taxon>
        <taxon>Actinomycetota</taxon>
        <taxon>Actinomycetes</taxon>
        <taxon>Micrococcales</taxon>
        <taxon>Microbacteriaceae</taxon>
        <taxon>Agromyces</taxon>
    </lineage>
</organism>
<evidence type="ECO:0000313" key="2">
    <source>
        <dbReference type="EMBL" id="QAY72084.1"/>
    </source>
</evidence>
<keyword evidence="1" id="KW-1133">Transmembrane helix</keyword>
<dbReference type="EMBL" id="CP035491">
    <property type="protein sequence ID" value="QAY72084.1"/>
    <property type="molecule type" value="Genomic_DNA"/>
</dbReference>
<protein>
    <submittedName>
        <fullName evidence="2">Uncharacterized protein</fullName>
    </submittedName>
</protein>